<feature type="transmembrane region" description="Helical" evidence="1">
    <location>
        <begin position="48"/>
        <end position="67"/>
    </location>
</feature>
<keyword evidence="1" id="KW-0812">Transmembrane</keyword>
<dbReference type="AlphaFoldDB" id="A0A433QQ77"/>
<name>A0A433QQ77_9FUNG</name>
<protein>
    <submittedName>
        <fullName evidence="2">Uncharacterized protein</fullName>
    </submittedName>
</protein>
<reference evidence="2 3" key="1">
    <citation type="journal article" date="2018" name="New Phytol.">
        <title>Phylogenomics of Endogonaceae and evolution of mycorrhizas within Mucoromycota.</title>
        <authorList>
            <person name="Chang Y."/>
            <person name="Desiro A."/>
            <person name="Na H."/>
            <person name="Sandor L."/>
            <person name="Lipzen A."/>
            <person name="Clum A."/>
            <person name="Barry K."/>
            <person name="Grigoriev I.V."/>
            <person name="Martin F.M."/>
            <person name="Stajich J.E."/>
            <person name="Smith M.E."/>
            <person name="Bonito G."/>
            <person name="Spatafora J.W."/>
        </authorList>
    </citation>
    <scope>NUCLEOTIDE SEQUENCE [LARGE SCALE GENOMIC DNA]</scope>
    <source>
        <strain evidence="2 3">AD002</strain>
    </source>
</reference>
<dbReference type="EMBL" id="RBNJ01002469">
    <property type="protein sequence ID" value="RUS31942.1"/>
    <property type="molecule type" value="Genomic_DNA"/>
</dbReference>
<evidence type="ECO:0000313" key="2">
    <source>
        <dbReference type="EMBL" id="RUS31942.1"/>
    </source>
</evidence>
<keyword evidence="1" id="KW-1133">Transmembrane helix</keyword>
<feature type="transmembrane region" description="Helical" evidence="1">
    <location>
        <begin position="15"/>
        <end position="36"/>
    </location>
</feature>
<gene>
    <name evidence="2" type="ORF">BC938DRAFT_476701</name>
</gene>
<dbReference type="Proteomes" id="UP000274822">
    <property type="component" value="Unassembled WGS sequence"/>
</dbReference>
<comment type="caution">
    <text evidence="2">The sequence shown here is derived from an EMBL/GenBank/DDBJ whole genome shotgun (WGS) entry which is preliminary data.</text>
</comment>
<keyword evidence="1" id="KW-0472">Membrane</keyword>
<organism evidence="2 3">
    <name type="scientific">Jimgerdemannia flammicorona</name>
    <dbReference type="NCBI Taxonomy" id="994334"/>
    <lineage>
        <taxon>Eukaryota</taxon>
        <taxon>Fungi</taxon>
        <taxon>Fungi incertae sedis</taxon>
        <taxon>Mucoromycota</taxon>
        <taxon>Mucoromycotina</taxon>
        <taxon>Endogonomycetes</taxon>
        <taxon>Endogonales</taxon>
        <taxon>Endogonaceae</taxon>
        <taxon>Jimgerdemannia</taxon>
    </lineage>
</organism>
<keyword evidence="3" id="KW-1185">Reference proteome</keyword>
<evidence type="ECO:0000256" key="1">
    <source>
        <dbReference type="SAM" id="Phobius"/>
    </source>
</evidence>
<feature type="transmembrane region" description="Helical" evidence="1">
    <location>
        <begin position="79"/>
        <end position="100"/>
    </location>
</feature>
<feature type="transmembrane region" description="Helical" evidence="1">
    <location>
        <begin position="191"/>
        <end position="214"/>
    </location>
</feature>
<accession>A0A433QQ77</accession>
<feature type="transmembrane region" description="Helical" evidence="1">
    <location>
        <begin position="149"/>
        <end position="170"/>
    </location>
</feature>
<sequence length="283" mass="31170">MNSTTTPLDSVPFDVSTVASIWASLVFSVLSCVVIGRKAIIDYCHLRVSCFAVGVLTGVGMATINIFRLQSDISEDNFFVVKSVLMVVFMDLLFVMIFNLGRKLYEWEDGPVNRLSKLSLALAVLMNVLGAVSLIVGQVFHFHAAGDSIYTASIFVALSTMSVVVIYALYPVTKIKTGVDKMPSKTVAVGIWYLSGIIILGIVSILSNVISTIYPRHTYKSVDMNIGTTVVFLRLVDESRGGCEPRRRGAAKLGARRRRVDVRANEVKTIFVKFIFWRGVTIV</sequence>
<evidence type="ECO:0000313" key="3">
    <source>
        <dbReference type="Proteomes" id="UP000274822"/>
    </source>
</evidence>
<feature type="transmembrane region" description="Helical" evidence="1">
    <location>
        <begin position="120"/>
        <end position="143"/>
    </location>
</feature>
<proteinExistence type="predicted"/>